<dbReference type="STRING" id="1123243.SAMN02745190_00323"/>
<dbReference type="EC" id="5.6.2.1" evidence="3"/>
<name>A0A1M4T0P6_9FIRM</name>
<dbReference type="InterPro" id="IPR013824">
    <property type="entry name" value="Topo_IA_cen_sub1"/>
</dbReference>
<dbReference type="GO" id="GO:0043597">
    <property type="term" value="C:cytoplasmic replication fork"/>
    <property type="evidence" value="ECO:0007669"/>
    <property type="project" value="TreeGrafter"/>
</dbReference>
<dbReference type="Gene3D" id="3.30.65.10">
    <property type="entry name" value="Bacterial Topoisomerase I, domain 1"/>
    <property type="match status" value="2"/>
</dbReference>
<dbReference type="PRINTS" id="PR00417">
    <property type="entry name" value="PRTPISMRASEI"/>
</dbReference>
<feature type="domain" description="Topo IA-type catalytic" evidence="17">
    <location>
        <begin position="150"/>
        <end position="606"/>
    </location>
</feature>
<keyword evidence="10" id="KW-0238">DNA-binding</keyword>
<reference evidence="18 19" key="1">
    <citation type="submission" date="2016-11" db="EMBL/GenBank/DDBJ databases">
        <authorList>
            <person name="Jaros S."/>
            <person name="Januszkiewicz K."/>
            <person name="Wedrychowicz H."/>
        </authorList>
    </citation>
    <scope>NUCLEOTIDE SEQUENCE [LARGE SCALE GENOMIC DNA]</scope>
    <source>
        <strain evidence="18 19">DSM 10502</strain>
    </source>
</reference>
<evidence type="ECO:0000259" key="17">
    <source>
        <dbReference type="PROSITE" id="PS52039"/>
    </source>
</evidence>
<dbReference type="NCBIfam" id="TIGR01056">
    <property type="entry name" value="topB"/>
    <property type="match status" value="1"/>
</dbReference>
<evidence type="ECO:0000256" key="13">
    <source>
        <dbReference type="ARBA" id="ARBA00031985"/>
    </source>
</evidence>
<dbReference type="CDD" id="cd00186">
    <property type="entry name" value="TOP1Ac"/>
    <property type="match status" value="1"/>
</dbReference>
<evidence type="ECO:0000256" key="14">
    <source>
        <dbReference type="ARBA" id="ARBA00032235"/>
    </source>
</evidence>
<dbReference type="SMART" id="SM00437">
    <property type="entry name" value="TOP1Ac"/>
    <property type="match status" value="1"/>
</dbReference>
<dbReference type="PROSITE" id="PS52039">
    <property type="entry name" value="TOPO_IA_2"/>
    <property type="match status" value="1"/>
</dbReference>
<dbReference type="GO" id="GO:0006265">
    <property type="term" value="P:DNA topological change"/>
    <property type="evidence" value="ECO:0007669"/>
    <property type="project" value="InterPro"/>
</dbReference>
<evidence type="ECO:0000256" key="3">
    <source>
        <dbReference type="ARBA" id="ARBA00012891"/>
    </source>
</evidence>
<evidence type="ECO:0000256" key="10">
    <source>
        <dbReference type="ARBA" id="ARBA00023125"/>
    </source>
</evidence>
<comment type="similarity">
    <text evidence="2">Belongs to the type IA topoisomerase family.</text>
</comment>
<dbReference type="PROSITE" id="PS00396">
    <property type="entry name" value="TOPO_IA_1"/>
    <property type="match status" value="1"/>
</dbReference>
<evidence type="ECO:0000256" key="1">
    <source>
        <dbReference type="ARBA" id="ARBA00000213"/>
    </source>
</evidence>
<keyword evidence="19" id="KW-1185">Reference proteome</keyword>
<evidence type="ECO:0000256" key="4">
    <source>
        <dbReference type="ARBA" id="ARBA00022723"/>
    </source>
</evidence>
<proteinExistence type="inferred from homology"/>
<evidence type="ECO:0000256" key="11">
    <source>
        <dbReference type="ARBA" id="ARBA00023235"/>
    </source>
</evidence>
<dbReference type="InterPro" id="IPR013498">
    <property type="entry name" value="Topo_IA_Znf"/>
</dbReference>
<dbReference type="PANTHER" id="PTHR11390">
    <property type="entry name" value="PROKARYOTIC DNA TOPOISOMERASE"/>
    <property type="match status" value="1"/>
</dbReference>
<dbReference type="CDD" id="cd03362">
    <property type="entry name" value="TOPRIM_TopoIA_TopoIII"/>
    <property type="match status" value="1"/>
</dbReference>
<dbReference type="Pfam" id="PF01751">
    <property type="entry name" value="Toprim"/>
    <property type="match status" value="1"/>
</dbReference>
<evidence type="ECO:0000256" key="9">
    <source>
        <dbReference type="ARBA" id="ARBA00023029"/>
    </source>
</evidence>
<keyword evidence="6" id="KW-0863">Zinc-finger</keyword>
<dbReference type="InterPro" id="IPR005738">
    <property type="entry name" value="TopoIII"/>
</dbReference>
<dbReference type="EMBL" id="FQUG01000002">
    <property type="protein sequence ID" value="SHE38029.1"/>
    <property type="molecule type" value="Genomic_DNA"/>
</dbReference>
<evidence type="ECO:0000256" key="2">
    <source>
        <dbReference type="ARBA" id="ARBA00009446"/>
    </source>
</evidence>
<dbReference type="InterPro" id="IPR034144">
    <property type="entry name" value="TOPRIM_TopoIII"/>
</dbReference>
<dbReference type="Gene3D" id="2.70.20.10">
    <property type="entry name" value="Topoisomerase I, domain 3"/>
    <property type="match status" value="1"/>
</dbReference>
<feature type="compositionally biased region" description="Basic and acidic residues" evidence="16">
    <location>
        <begin position="479"/>
        <end position="488"/>
    </location>
</feature>
<dbReference type="InterPro" id="IPR000380">
    <property type="entry name" value="Topo_IA"/>
</dbReference>
<dbReference type="InterPro" id="IPR013825">
    <property type="entry name" value="Topo_IA_cen_sub2"/>
</dbReference>
<dbReference type="Gene3D" id="1.10.460.10">
    <property type="entry name" value="Topoisomerase I, domain 2"/>
    <property type="match status" value="1"/>
</dbReference>
<dbReference type="GO" id="GO:0006310">
    <property type="term" value="P:DNA recombination"/>
    <property type="evidence" value="ECO:0007669"/>
    <property type="project" value="TreeGrafter"/>
</dbReference>
<dbReference type="GO" id="GO:0008270">
    <property type="term" value="F:zinc ion binding"/>
    <property type="evidence" value="ECO:0007669"/>
    <property type="project" value="UniProtKB-KW"/>
</dbReference>
<dbReference type="InterPro" id="IPR023405">
    <property type="entry name" value="Topo_IA_core_domain"/>
</dbReference>
<dbReference type="Pfam" id="PF01396">
    <property type="entry name" value="Zn_ribbon_Top1"/>
    <property type="match status" value="2"/>
</dbReference>
<evidence type="ECO:0000256" key="16">
    <source>
        <dbReference type="SAM" id="MobiDB-lite"/>
    </source>
</evidence>
<evidence type="ECO:0000256" key="15">
    <source>
        <dbReference type="ARBA" id="ARBA00032877"/>
    </source>
</evidence>
<keyword evidence="11 18" id="KW-0413">Isomerase</keyword>
<keyword evidence="8" id="KW-0460">Magnesium</keyword>
<dbReference type="PANTHER" id="PTHR11390:SF21">
    <property type="entry name" value="DNA TOPOISOMERASE 3-ALPHA"/>
    <property type="match status" value="1"/>
</dbReference>
<evidence type="ECO:0000256" key="8">
    <source>
        <dbReference type="ARBA" id="ARBA00022842"/>
    </source>
</evidence>
<dbReference type="GO" id="GO:0003677">
    <property type="term" value="F:DNA binding"/>
    <property type="evidence" value="ECO:0007669"/>
    <property type="project" value="UniProtKB-KW"/>
</dbReference>
<evidence type="ECO:0000313" key="18">
    <source>
        <dbReference type="EMBL" id="SHE38029.1"/>
    </source>
</evidence>
<dbReference type="InterPro" id="IPR006171">
    <property type="entry name" value="TOPRIM_dom"/>
</dbReference>
<evidence type="ECO:0000256" key="7">
    <source>
        <dbReference type="ARBA" id="ARBA00022833"/>
    </source>
</evidence>
<dbReference type="SMART" id="SM00493">
    <property type="entry name" value="TOPRIM"/>
    <property type="match status" value="1"/>
</dbReference>
<dbReference type="NCBIfam" id="NF005829">
    <property type="entry name" value="PRK07726.1"/>
    <property type="match status" value="1"/>
</dbReference>
<keyword evidence="5" id="KW-0677">Repeat</keyword>
<dbReference type="InterPro" id="IPR013826">
    <property type="entry name" value="Topo_IA_cen_sub3"/>
</dbReference>
<dbReference type="InterPro" id="IPR003601">
    <property type="entry name" value="Topo_IA_2"/>
</dbReference>
<evidence type="ECO:0000256" key="5">
    <source>
        <dbReference type="ARBA" id="ARBA00022737"/>
    </source>
</evidence>
<sequence>MRLYIAEKPSMGREIAKILGAPVRKGDGFLETPNGVVTWGFGHILRQAEPEEYDEKYKKWRTEDLPIVPREWKLMVAESCRKQFGIVKGLIERADEIVHAGDPDREGQLLIDEVLEYVGNKKPVLRILLNALDEKSIREANADLRDNRDFAHLKESALARARADWLIGMNLSRAYTLAARRAGHDMTLPIGRVKTPTLALVVRREREIKDFHPVAYYTIKANFNHENGSFDAVWKPKESQKGLDSEGRLVDKAEAESMLQAFALANTDGVISSYQTTAKKEPQRLPFSLSSLQVLAGKRFGYDPQQVLDTAQELYEKKLTSYPRSDCEYLPKNQIPASKAILKNLTGIDDEQLKVWAAGADGSIRSRAWNDKKITAHHAIIPTTVRVQLSSLTPMQRDIYFLIAQAYLAQFYPEHTYDQTKINVRYAGELFAASGRVVKEPGWKALYSGKQAEKDDEKDEDSTQLPQMKKQDAVQYKNGKMDEKETKPPQRFTPSTLLAAMKDIHKYVKDAEAKKQLKDVSGIGTEATRASIIDDLIKRKFLKQQGKKKYLIPQPSAELLVDALPDDMTYPDKTAVWEDELHSMAAGNGTIDAFLKEQEDFARRLCEKAFGVKMEVKGEYPCPRCHQGIMTKRHGKNGDFWGCTNFPRCRMTCDDVDGKPDLEGASRRSASRAGQTAAPVYNAPPSDSFMMSDEEMAAFTAQYQPEFSAQAFLSTTAAPKVRKWGTEPKPSAAPMEHMEKAKEKSPWLCPHCREGSLQLVHGRNGDFWGCTNYPNCTATYDDAKGRPVLP</sequence>
<gene>
    <name evidence="18" type="ORF">SAMN02745190_00323</name>
</gene>
<dbReference type="SUPFAM" id="SSF56712">
    <property type="entry name" value="Prokaryotic type I DNA topoisomerase"/>
    <property type="match status" value="1"/>
</dbReference>
<accession>A0A1M4T0P6</accession>
<dbReference type="Gene3D" id="1.10.290.10">
    <property type="entry name" value="Topoisomerase I, domain 4"/>
    <property type="match status" value="1"/>
</dbReference>
<comment type="catalytic activity">
    <reaction evidence="1">
        <text>ATP-independent breakage of single-stranded DNA, followed by passage and rejoining.</text>
        <dbReference type="EC" id="5.6.2.1"/>
    </reaction>
</comment>
<dbReference type="Proteomes" id="UP000184404">
    <property type="component" value="Unassembled WGS sequence"/>
</dbReference>
<dbReference type="RefSeq" id="WP_072934428.1">
    <property type="nucleotide sequence ID" value="NZ_FQUG01000002.1"/>
</dbReference>
<dbReference type="AlphaFoldDB" id="A0A1M4T0P6"/>
<dbReference type="InterPro" id="IPR013497">
    <property type="entry name" value="Topo_IA_cen"/>
</dbReference>
<dbReference type="InterPro" id="IPR023406">
    <property type="entry name" value="Topo_IA_AS"/>
</dbReference>
<dbReference type="SMART" id="SM00436">
    <property type="entry name" value="TOP1Bc"/>
    <property type="match status" value="1"/>
</dbReference>
<dbReference type="GO" id="GO:0006281">
    <property type="term" value="P:DNA repair"/>
    <property type="evidence" value="ECO:0007669"/>
    <property type="project" value="TreeGrafter"/>
</dbReference>
<organism evidence="18 19">
    <name type="scientific">Schwartzia succinivorans DSM 10502</name>
    <dbReference type="NCBI Taxonomy" id="1123243"/>
    <lineage>
        <taxon>Bacteria</taxon>
        <taxon>Bacillati</taxon>
        <taxon>Bacillota</taxon>
        <taxon>Negativicutes</taxon>
        <taxon>Selenomonadales</taxon>
        <taxon>Selenomonadaceae</taxon>
        <taxon>Schwartzia</taxon>
    </lineage>
</organism>
<feature type="region of interest" description="Disordered" evidence="16">
    <location>
        <begin position="449"/>
        <end position="491"/>
    </location>
</feature>
<keyword evidence="4" id="KW-0479">Metal-binding</keyword>
<protein>
    <recommendedName>
        <fullName evidence="3">DNA topoisomerase</fullName>
        <ecNumber evidence="3">5.6.2.1</ecNumber>
    </recommendedName>
    <alternativeName>
        <fullName evidence="15">Omega-protein</fullName>
    </alternativeName>
    <alternativeName>
        <fullName evidence="14">Relaxing enzyme</fullName>
    </alternativeName>
    <alternativeName>
        <fullName evidence="12">Swivelase</fullName>
    </alternativeName>
    <alternativeName>
        <fullName evidence="13">Untwisting enzyme</fullName>
    </alternativeName>
</protein>
<dbReference type="GO" id="GO:0003917">
    <property type="term" value="F:DNA topoisomerase type I (single strand cut, ATP-independent) activity"/>
    <property type="evidence" value="ECO:0007669"/>
    <property type="project" value="UniProtKB-EC"/>
</dbReference>
<dbReference type="SUPFAM" id="SSF57783">
    <property type="entry name" value="Zinc beta-ribbon"/>
    <property type="match status" value="2"/>
</dbReference>
<evidence type="ECO:0000313" key="19">
    <source>
        <dbReference type="Proteomes" id="UP000184404"/>
    </source>
</evidence>
<evidence type="ECO:0000256" key="12">
    <source>
        <dbReference type="ARBA" id="ARBA00030003"/>
    </source>
</evidence>
<keyword evidence="7" id="KW-0862">Zinc</keyword>
<dbReference type="Pfam" id="PF01131">
    <property type="entry name" value="Topoisom_bac"/>
    <property type="match status" value="1"/>
</dbReference>
<evidence type="ECO:0000256" key="6">
    <source>
        <dbReference type="ARBA" id="ARBA00022771"/>
    </source>
</evidence>
<dbReference type="OrthoDB" id="9803554at2"/>
<keyword evidence="9" id="KW-0799">Topoisomerase</keyword>
<dbReference type="Gene3D" id="3.40.50.140">
    <property type="match status" value="1"/>
</dbReference>
<dbReference type="InterPro" id="IPR003602">
    <property type="entry name" value="Topo_IA_DNA-bd_dom"/>
</dbReference>